<sequence length="43" mass="4980">MMKGLLHADDIEFRFTAVQRLVFAFYPSAVVWEFGRILTATCQ</sequence>
<evidence type="ECO:0008006" key="3">
    <source>
        <dbReference type="Google" id="ProtNLM"/>
    </source>
</evidence>
<evidence type="ECO:0000313" key="1">
    <source>
        <dbReference type="EMBL" id="AGH16897.1"/>
    </source>
</evidence>
<reference evidence="1 2" key="1">
    <citation type="journal article" date="2013" name="Genome Announc.">
        <title>Complete Genome Sequence of a Chinese Strain of 'Candidatus Liberibacter asiaticus'.</title>
        <authorList>
            <person name="Lin H."/>
            <person name="Han C.S."/>
            <person name="Liu B."/>
            <person name="Lou B."/>
            <person name="Bai X."/>
            <person name="Deng C."/>
            <person name="Civerolo E.L."/>
            <person name="Gupta G."/>
        </authorList>
    </citation>
    <scope>NUCLEOTIDE SEQUENCE [LARGE SCALE GENOMIC DNA]</scope>
    <source>
        <strain evidence="2">gxpsy</strain>
    </source>
</reference>
<organism evidence="1 2">
    <name type="scientific">Candidatus Liberibacter asiaticus str. gxpsy</name>
    <dbReference type="NCBI Taxonomy" id="1174529"/>
    <lineage>
        <taxon>Bacteria</taxon>
        <taxon>Pseudomonadati</taxon>
        <taxon>Pseudomonadota</taxon>
        <taxon>Alphaproteobacteria</taxon>
        <taxon>Hyphomicrobiales</taxon>
        <taxon>Rhizobiaceae</taxon>
        <taxon>Liberibacter</taxon>
    </lineage>
</organism>
<name>A0ABM5NFG1_LIBAS</name>
<keyword evidence="2" id="KW-1185">Reference proteome</keyword>
<proteinExistence type="predicted"/>
<gene>
    <name evidence="1" type="ORF">WSI_02635</name>
</gene>
<dbReference type="EMBL" id="CP004005">
    <property type="protein sequence ID" value="AGH16897.1"/>
    <property type="molecule type" value="Genomic_DNA"/>
</dbReference>
<protein>
    <recommendedName>
        <fullName evidence="3">Transposase</fullName>
    </recommendedName>
</protein>
<evidence type="ECO:0000313" key="2">
    <source>
        <dbReference type="Proteomes" id="UP000011820"/>
    </source>
</evidence>
<dbReference type="Proteomes" id="UP000011820">
    <property type="component" value="Chromosome"/>
</dbReference>
<accession>A0ABM5NFG1</accession>